<organism evidence="1 2">
    <name type="scientific">Holothuria leucospilota</name>
    <name type="common">Black long sea cucumber</name>
    <name type="synonym">Mertensiothuria leucospilota</name>
    <dbReference type="NCBI Taxonomy" id="206669"/>
    <lineage>
        <taxon>Eukaryota</taxon>
        <taxon>Metazoa</taxon>
        <taxon>Echinodermata</taxon>
        <taxon>Eleutherozoa</taxon>
        <taxon>Echinozoa</taxon>
        <taxon>Holothuroidea</taxon>
        <taxon>Aspidochirotacea</taxon>
        <taxon>Aspidochirotida</taxon>
        <taxon>Holothuriidae</taxon>
        <taxon>Holothuria</taxon>
    </lineage>
</organism>
<comment type="caution">
    <text evidence="1">The sequence shown here is derived from an EMBL/GenBank/DDBJ whole genome shotgun (WGS) entry which is preliminary data.</text>
</comment>
<keyword evidence="2" id="KW-1185">Reference proteome</keyword>
<evidence type="ECO:0000313" key="1">
    <source>
        <dbReference type="EMBL" id="KAJ8044079.1"/>
    </source>
</evidence>
<evidence type="ECO:0000313" key="2">
    <source>
        <dbReference type="Proteomes" id="UP001152320"/>
    </source>
</evidence>
<gene>
    <name evidence="1" type="ORF">HOLleu_11443</name>
</gene>
<sequence length="113" mass="12824">MALWSLYLPFLENVALCFGFVTLNELLTDSAFWVDVWKRVDHSLWLHTRASSVLRILTLSASEIDRRPLAARGMNGNRRRHNGETPGDSLDQFDMVLGVVVSIFELAMPFVTT</sequence>
<accession>A0A9Q1CGA0</accession>
<name>A0A9Q1CGA0_HOLLE</name>
<dbReference type="AlphaFoldDB" id="A0A9Q1CGA0"/>
<dbReference type="EMBL" id="JAIZAY010000004">
    <property type="protein sequence ID" value="KAJ8044079.1"/>
    <property type="molecule type" value="Genomic_DNA"/>
</dbReference>
<reference evidence="1" key="1">
    <citation type="submission" date="2021-10" db="EMBL/GenBank/DDBJ databases">
        <title>Tropical sea cucumber genome reveals ecological adaptation and Cuvierian tubules defense mechanism.</title>
        <authorList>
            <person name="Chen T."/>
        </authorList>
    </citation>
    <scope>NUCLEOTIDE SEQUENCE</scope>
    <source>
        <strain evidence="1">Nanhai2018</strain>
        <tissue evidence="1">Muscle</tissue>
    </source>
</reference>
<proteinExistence type="predicted"/>
<protein>
    <submittedName>
        <fullName evidence="1">Uncharacterized protein</fullName>
    </submittedName>
</protein>
<dbReference type="Proteomes" id="UP001152320">
    <property type="component" value="Chromosome 4"/>
</dbReference>